<evidence type="ECO:0000313" key="1">
    <source>
        <dbReference type="EMBL" id="CAD1473768.1"/>
    </source>
</evidence>
<keyword evidence="2" id="KW-1185">Reference proteome</keyword>
<feature type="non-terminal residue" evidence="1">
    <location>
        <position position="1"/>
    </location>
</feature>
<dbReference type="EMBL" id="CAJDYZ010006842">
    <property type="protein sequence ID" value="CAD1473768.1"/>
    <property type="molecule type" value="Genomic_DNA"/>
</dbReference>
<dbReference type="Proteomes" id="UP000752696">
    <property type="component" value="Unassembled WGS sequence"/>
</dbReference>
<dbReference type="AlphaFoldDB" id="A0A6V7H2Q3"/>
<accession>A0A6V7H2Q3</accession>
<organism evidence="1 2">
    <name type="scientific">Heterotrigona itama</name>
    <dbReference type="NCBI Taxonomy" id="395501"/>
    <lineage>
        <taxon>Eukaryota</taxon>
        <taxon>Metazoa</taxon>
        <taxon>Ecdysozoa</taxon>
        <taxon>Arthropoda</taxon>
        <taxon>Hexapoda</taxon>
        <taxon>Insecta</taxon>
        <taxon>Pterygota</taxon>
        <taxon>Neoptera</taxon>
        <taxon>Endopterygota</taxon>
        <taxon>Hymenoptera</taxon>
        <taxon>Apocrita</taxon>
        <taxon>Aculeata</taxon>
        <taxon>Apoidea</taxon>
        <taxon>Anthophila</taxon>
        <taxon>Apidae</taxon>
        <taxon>Heterotrigona</taxon>
    </lineage>
</organism>
<evidence type="ECO:0000313" key="2">
    <source>
        <dbReference type="Proteomes" id="UP000752696"/>
    </source>
</evidence>
<sequence length="32" mass="3993">LFQPYPTEHIDKACQQLWDILYFTKVEHFQRP</sequence>
<protein>
    <submittedName>
        <fullName evidence="1">Uncharacterized protein</fullName>
    </submittedName>
</protein>
<gene>
    <name evidence="1" type="ORF">MHI_LOCUS411593</name>
</gene>
<name>A0A6V7H2Q3_9HYME</name>
<comment type="caution">
    <text evidence="1">The sequence shown here is derived from an EMBL/GenBank/DDBJ whole genome shotgun (WGS) entry which is preliminary data.</text>
</comment>
<reference evidence="1" key="1">
    <citation type="submission" date="2020-07" db="EMBL/GenBank/DDBJ databases">
        <authorList>
            <person name="Nazaruddin N."/>
        </authorList>
    </citation>
    <scope>NUCLEOTIDE SEQUENCE</scope>
</reference>
<feature type="non-terminal residue" evidence="1">
    <location>
        <position position="32"/>
    </location>
</feature>
<proteinExistence type="predicted"/>